<dbReference type="HAMAP" id="MF_00371">
    <property type="entry name" value="Ribosomal_eS27"/>
    <property type="match status" value="1"/>
</dbReference>
<comment type="similarity">
    <text evidence="2">Belongs to the eukaryotic ribosomal protein eS27 family.</text>
</comment>
<evidence type="ECO:0000256" key="5">
    <source>
        <dbReference type="ARBA" id="ARBA00023274"/>
    </source>
</evidence>
<dbReference type="GO" id="GO:0003735">
    <property type="term" value="F:structural constituent of ribosome"/>
    <property type="evidence" value="ECO:0007669"/>
    <property type="project" value="InterPro"/>
</dbReference>
<dbReference type="SUPFAM" id="SSF57829">
    <property type="entry name" value="Zn-binding ribosomal proteins"/>
    <property type="match status" value="1"/>
</dbReference>
<evidence type="ECO:0000256" key="3">
    <source>
        <dbReference type="ARBA" id="ARBA00022833"/>
    </source>
</evidence>
<dbReference type="GO" id="GO:0005840">
    <property type="term" value="C:ribosome"/>
    <property type="evidence" value="ECO:0007669"/>
    <property type="project" value="UniProtKB-KW"/>
</dbReference>
<dbReference type="PROSITE" id="PS01168">
    <property type="entry name" value="RIBOSOMAL_S27E"/>
    <property type="match status" value="1"/>
</dbReference>
<name>T0ZU00_9ZZZZ</name>
<reference evidence="6" key="2">
    <citation type="journal article" date="2014" name="ISME J.">
        <title>Microbial stratification in low pH oxic and suboxic macroscopic growths along an acid mine drainage.</title>
        <authorList>
            <person name="Mendez-Garcia C."/>
            <person name="Mesa V."/>
            <person name="Sprenger R.R."/>
            <person name="Richter M."/>
            <person name="Diez M.S."/>
            <person name="Solano J."/>
            <person name="Bargiela R."/>
            <person name="Golyshina O.V."/>
            <person name="Manteca A."/>
            <person name="Ramos J.L."/>
            <person name="Gallego J.R."/>
            <person name="Llorente I."/>
            <person name="Martins Dos Santos V.A."/>
            <person name="Jensen O.N."/>
            <person name="Pelaez A.I."/>
            <person name="Sanchez J."/>
            <person name="Ferrer M."/>
        </authorList>
    </citation>
    <scope>NUCLEOTIDE SEQUENCE</scope>
</reference>
<keyword evidence="4 6" id="KW-0689">Ribosomal protein</keyword>
<organism evidence="6">
    <name type="scientific">mine drainage metagenome</name>
    <dbReference type="NCBI Taxonomy" id="410659"/>
    <lineage>
        <taxon>unclassified sequences</taxon>
        <taxon>metagenomes</taxon>
        <taxon>ecological metagenomes</taxon>
    </lineage>
</organism>
<dbReference type="AlphaFoldDB" id="T0ZU00"/>
<proteinExistence type="inferred from homology"/>
<dbReference type="GO" id="GO:0006412">
    <property type="term" value="P:translation"/>
    <property type="evidence" value="ECO:0007669"/>
    <property type="project" value="InterPro"/>
</dbReference>
<evidence type="ECO:0000313" key="6">
    <source>
        <dbReference type="EMBL" id="EQD33360.1"/>
    </source>
</evidence>
<dbReference type="InterPro" id="IPR011332">
    <property type="entry name" value="Ribosomal_zn-bd"/>
</dbReference>
<accession>T0ZU00</accession>
<keyword evidence="5" id="KW-0687">Ribonucleoprotein</keyword>
<comment type="caution">
    <text evidence="6">The sequence shown here is derived from an EMBL/GenBank/DDBJ whole genome shotgun (WGS) entry which is preliminary data.</text>
</comment>
<dbReference type="GO" id="GO:1990904">
    <property type="term" value="C:ribonucleoprotein complex"/>
    <property type="evidence" value="ECO:0007669"/>
    <property type="project" value="UniProtKB-KW"/>
</dbReference>
<comment type="cofactor">
    <cofactor evidence="1">
        <name>Zn(2+)</name>
        <dbReference type="ChEBI" id="CHEBI:29105"/>
    </cofactor>
</comment>
<evidence type="ECO:0000256" key="4">
    <source>
        <dbReference type="ARBA" id="ARBA00022980"/>
    </source>
</evidence>
<dbReference type="InterPro" id="IPR023407">
    <property type="entry name" value="Ribosomal_eS27_Zn-bd_dom_sf"/>
</dbReference>
<keyword evidence="3" id="KW-0862">Zinc</keyword>
<dbReference type="InterPro" id="IPR000592">
    <property type="entry name" value="Ribosomal_eS27"/>
</dbReference>
<sequence length="72" mass="7479">SQLDLGGASLIMTDRRGPSPFWIVKCTDCSGEQTIFSRPATTVNCLVCGATLAVPTGGQAKLRGELVRPATG</sequence>
<dbReference type="Pfam" id="PF01667">
    <property type="entry name" value="Ribosomal_S27e"/>
    <property type="match status" value="1"/>
</dbReference>
<dbReference type="Gene3D" id="2.20.25.100">
    <property type="entry name" value="Zn-binding ribosomal proteins"/>
    <property type="match status" value="1"/>
</dbReference>
<gene>
    <name evidence="6" type="ORF">B2A_13184</name>
</gene>
<evidence type="ECO:0000256" key="2">
    <source>
        <dbReference type="ARBA" id="ARBA00010919"/>
    </source>
</evidence>
<dbReference type="NCBIfam" id="NF001629">
    <property type="entry name" value="PRK00415.1"/>
    <property type="match status" value="1"/>
</dbReference>
<protein>
    <submittedName>
        <fullName evidence="6">30S ribosomal protein S27e</fullName>
    </submittedName>
</protein>
<feature type="non-terminal residue" evidence="6">
    <location>
        <position position="1"/>
    </location>
</feature>
<evidence type="ECO:0000256" key="1">
    <source>
        <dbReference type="ARBA" id="ARBA00001947"/>
    </source>
</evidence>
<dbReference type="EMBL" id="AUZZ01009543">
    <property type="protein sequence ID" value="EQD33360.1"/>
    <property type="molecule type" value="Genomic_DNA"/>
</dbReference>
<reference evidence="6" key="1">
    <citation type="submission" date="2013-08" db="EMBL/GenBank/DDBJ databases">
        <authorList>
            <person name="Mendez C."/>
            <person name="Richter M."/>
            <person name="Ferrer M."/>
            <person name="Sanchez J."/>
        </authorList>
    </citation>
    <scope>NUCLEOTIDE SEQUENCE</scope>
</reference>